<accession>A0AA51NBB0</accession>
<dbReference type="RefSeq" id="WP_308350018.1">
    <property type="nucleotide sequence ID" value="NZ_CP129971.1"/>
</dbReference>
<dbReference type="PANTHER" id="PTHR21600:SF89">
    <property type="entry name" value="RIBOSOMAL LARGE SUBUNIT PSEUDOURIDINE SYNTHASE A"/>
    <property type="match status" value="1"/>
</dbReference>
<dbReference type="EC" id="5.4.99.-" evidence="3"/>
<evidence type="ECO:0000256" key="1">
    <source>
        <dbReference type="SAM" id="Coils"/>
    </source>
</evidence>
<dbReference type="CDD" id="cd02869">
    <property type="entry name" value="PseudoU_synth_RluA_like"/>
    <property type="match status" value="1"/>
</dbReference>
<proteinExistence type="predicted"/>
<dbReference type="PROSITE" id="PS01129">
    <property type="entry name" value="PSI_RLU"/>
    <property type="match status" value="1"/>
</dbReference>
<dbReference type="GO" id="GO:0009982">
    <property type="term" value="F:pseudouridine synthase activity"/>
    <property type="evidence" value="ECO:0007669"/>
    <property type="project" value="InterPro"/>
</dbReference>
<dbReference type="EMBL" id="CP129971">
    <property type="protein sequence ID" value="WMN12139.1"/>
    <property type="molecule type" value="Genomic_DNA"/>
</dbReference>
<dbReference type="GO" id="GO:0000455">
    <property type="term" value="P:enzyme-directed rRNA pseudouridine synthesis"/>
    <property type="evidence" value="ECO:0007669"/>
    <property type="project" value="TreeGrafter"/>
</dbReference>
<feature type="domain" description="Pseudouridine synthase RsuA/RluA-like" evidence="2">
    <location>
        <begin position="352"/>
        <end position="499"/>
    </location>
</feature>
<evidence type="ECO:0000313" key="4">
    <source>
        <dbReference type="Proteomes" id="UP001230496"/>
    </source>
</evidence>
<reference evidence="3 4" key="1">
    <citation type="submission" date="2023-08" db="EMBL/GenBank/DDBJ databases">
        <title>Comparative genomics and taxonomic characterization of three novel marine species of genus Marivirga.</title>
        <authorList>
            <person name="Muhammad N."/>
            <person name="Kim S.-G."/>
        </authorList>
    </citation>
    <scope>NUCLEOTIDE SEQUENCE [LARGE SCALE GENOMIC DNA]</scope>
    <source>
        <strain evidence="3 4">BDSF4-3</strain>
    </source>
</reference>
<dbReference type="SUPFAM" id="SSF55120">
    <property type="entry name" value="Pseudouridine synthase"/>
    <property type="match status" value="1"/>
</dbReference>
<dbReference type="Proteomes" id="UP001230496">
    <property type="component" value="Chromosome"/>
</dbReference>
<dbReference type="Gene3D" id="3.30.2350.10">
    <property type="entry name" value="Pseudouridine synthase"/>
    <property type="match status" value="1"/>
</dbReference>
<evidence type="ECO:0000259" key="2">
    <source>
        <dbReference type="Pfam" id="PF00849"/>
    </source>
</evidence>
<dbReference type="GO" id="GO:0003723">
    <property type="term" value="F:RNA binding"/>
    <property type="evidence" value="ECO:0007669"/>
    <property type="project" value="InterPro"/>
</dbReference>
<dbReference type="PANTHER" id="PTHR21600">
    <property type="entry name" value="MITOCHONDRIAL RNA PSEUDOURIDINE SYNTHASE"/>
    <property type="match status" value="1"/>
</dbReference>
<sequence>MQNSYFINFKSDISNYELPNKFTFPFSYEPHPLTELAANELQEILRTVKIKNEISGKMYGILVVQNKAGQLGYLVSFSGQEYAGKAPVNFVPPIYNRMEMEGFYKKGEEELVKINRKIKMLEEDQNFNSLMQELKKQTKISNLELKSEQEKKQAAKAIRKEKREEGMVNLSPSAFDKLDEQLRKESIAKDLVYKKFYKEWKKKIASIQSKVAVYESQIQQLKKERKQKSNKLQKQIFDQYQFLNVYGKRKGVEEIFEPIGYPPSGAGDCALPKLLQYAFLQEYKPLAMGEFWWGKAPKSELRKEGRFYPACSGKCKPILGHMLKGLKLEDDPLLQYTAEDKVIETLYEDEQIAVIVKPAGLLSIPSKEIKDSVLIRMQNKYPKATGPLLAHRLDKLTSGIMLISKDLESHKFLQKQFMDKTIHKRYCALLEGKLKQKEGEVNLPLAVDEDNRPMQKVDFEKGRKALTKWNLISQNKEKSMVTFIPVSGRTHQLRVHSAHPEGLDAPIVGDTLYGNKSERLMLHAEYIQFRHPKNQEIMRFENKAPFGL</sequence>
<dbReference type="KEGG" id="msaa:QYS49_32575"/>
<keyword evidence="1" id="KW-0175">Coiled coil</keyword>
<organism evidence="3 4">
    <name type="scientific">Marivirga salinarum</name>
    <dbReference type="NCBI Taxonomy" id="3059078"/>
    <lineage>
        <taxon>Bacteria</taxon>
        <taxon>Pseudomonadati</taxon>
        <taxon>Bacteroidota</taxon>
        <taxon>Cytophagia</taxon>
        <taxon>Cytophagales</taxon>
        <taxon>Marivirgaceae</taxon>
        <taxon>Marivirga</taxon>
    </lineage>
</organism>
<dbReference type="GO" id="GO:0140098">
    <property type="term" value="F:catalytic activity, acting on RNA"/>
    <property type="evidence" value="ECO:0007669"/>
    <property type="project" value="UniProtKB-ARBA"/>
</dbReference>
<dbReference type="Pfam" id="PF00849">
    <property type="entry name" value="PseudoU_synth_2"/>
    <property type="match status" value="1"/>
</dbReference>
<protein>
    <submittedName>
        <fullName evidence="3">RluA family pseudouridine synthase</fullName>
        <ecNumber evidence="3">5.4.99.-</ecNumber>
    </submittedName>
</protein>
<feature type="coiled-coil region" evidence="1">
    <location>
        <begin position="104"/>
        <end position="165"/>
    </location>
</feature>
<dbReference type="InterPro" id="IPR006145">
    <property type="entry name" value="PsdUridine_synth_RsuA/RluA"/>
</dbReference>
<name>A0AA51NBB0_9BACT</name>
<keyword evidence="3" id="KW-0413">Isomerase</keyword>
<dbReference type="AlphaFoldDB" id="A0AA51NBB0"/>
<dbReference type="InterPro" id="IPR020103">
    <property type="entry name" value="PsdUridine_synth_cat_dom_sf"/>
</dbReference>
<keyword evidence="4" id="KW-1185">Reference proteome</keyword>
<dbReference type="InterPro" id="IPR006224">
    <property type="entry name" value="PsdUridine_synth_RluA-like_CS"/>
</dbReference>
<feature type="coiled-coil region" evidence="1">
    <location>
        <begin position="197"/>
        <end position="238"/>
    </location>
</feature>
<gene>
    <name evidence="3" type="ORF">QYS49_32575</name>
</gene>
<evidence type="ECO:0000313" key="3">
    <source>
        <dbReference type="EMBL" id="WMN12139.1"/>
    </source>
</evidence>
<dbReference type="InterPro" id="IPR050188">
    <property type="entry name" value="RluA_PseudoU_synthase"/>
</dbReference>